<dbReference type="Pfam" id="PF20737">
    <property type="entry name" value="Glyco_hydro127C"/>
    <property type="match status" value="1"/>
</dbReference>
<accession>A0ABQ5QS01</accession>
<dbReference type="InterPro" id="IPR008928">
    <property type="entry name" value="6-hairpin_glycosidase_sf"/>
</dbReference>
<dbReference type="InterPro" id="IPR012878">
    <property type="entry name" value="Beta-AFase-like_GH127_cat"/>
</dbReference>
<name>A0ABQ5QS01_9ACTN</name>
<dbReference type="Pfam" id="PF07944">
    <property type="entry name" value="Beta-AFase-like_GH127_cat"/>
    <property type="match status" value="1"/>
</dbReference>
<comment type="caution">
    <text evidence="4">The sequence shown here is derived from an EMBL/GenBank/DDBJ whole genome shotgun (WGS) entry which is preliminary data.</text>
</comment>
<dbReference type="InterPro" id="IPR049174">
    <property type="entry name" value="Beta-AFase-like"/>
</dbReference>
<feature type="domain" description="Non-reducing end beta-L-arabinofuranosidase-like GH127 C-terminal" evidence="3">
    <location>
        <begin position="510"/>
        <end position="623"/>
    </location>
</feature>
<evidence type="ECO:0000259" key="1">
    <source>
        <dbReference type="Pfam" id="PF07944"/>
    </source>
</evidence>
<dbReference type="SUPFAM" id="SSF48208">
    <property type="entry name" value="Six-hairpin glycosidases"/>
    <property type="match status" value="1"/>
</dbReference>
<reference evidence="4" key="1">
    <citation type="submission" date="2022-12" db="EMBL/GenBank/DDBJ databases">
        <title>New Phytohabitans aurantiacus sp. RD004123 nov., an actinomycete isolated from soil.</title>
        <authorList>
            <person name="Triningsih D.W."/>
            <person name="Harunari E."/>
            <person name="Igarashi Y."/>
        </authorList>
    </citation>
    <scope>NUCLEOTIDE SEQUENCE</scope>
    <source>
        <strain evidence="4">RD004123</strain>
    </source>
</reference>
<gene>
    <name evidence="4" type="ORF">Pa4123_22980</name>
</gene>
<feature type="domain" description="Non-reducing end beta-L-arabinofuranosidase-like GH127 middle" evidence="2">
    <location>
        <begin position="419"/>
        <end position="506"/>
    </location>
</feature>
<evidence type="ECO:0000313" key="4">
    <source>
        <dbReference type="EMBL" id="GLH97024.1"/>
    </source>
</evidence>
<dbReference type="EMBL" id="BSDI01000008">
    <property type="protein sequence ID" value="GLH97024.1"/>
    <property type="molecule type" value="Genomic_DNA"/>
</dbReference>
<keyword evidence="5" id="KW-1185">Reference proteome</keyword>
<evidence type="ECO:0000259" key="3">
    <source>
        <dbReference type="Pfam" id="PF20737"/>
    </source>
</evidence>
<evidence type="ECO:0000259" key="2">
    <source>
        <dbReference type="Pfam" id="PF20736"/>
    </source>
</evidence>
<sequence>MIGPVHPSRGSLSPLGIDQARLTSGFWAERQQRNGAATIPHAHSWLERTGWLGNFRLAAAGELAPHLRQGREFSDSEVYKLAEAMAWEIGRGGDAPLDELSIVVAAAQEPGGYLNTMFGRPGQQPRYSDLVWGHELYCYGHLIQAGVARLRTGFEDALTATAIRAADHVCVEFGAAGRQFLCGHPEIEMALVELYRVTGITRYLDQARLFIDRRGQATLPDIELGRAYFQDDMPIRERAAFDGHAVRALYLASGAVDVAVETGDDKLLAAVVRQWERTVAARTYLTGGMGSRHEGEAFGDDFELPTDRAYVETCAAIASVMLSWRLLLATGESRFADLAERTLYNVVAASTSLDGRSFFYTNPLHQRVTGAPMDSSKPWPRASSSERAPWRDVSCCPTNISRTLASLGGYLATADGDGVQIHQYASAEVRAGETGLTVETGYPWRGDVTVRITETGAGPWRLSLRVPGWAGEATLVTPEGTERVRSGYAGVTRTWRVGDQVRLELPVGPRWTTPDPRIDSVRDCIAVERGPLVYCAESVDQDPAVPLEAVAADRSAPVVEHPLPALGPDAVALDVPAAQLPVSANGWPYGSHGDGDQEVGTLRLVPYHLWANRGPATMRVWLPQRRG</sequence>
<evidence type="ECO:0008006" key="6">
    <source>
        <dbReference type="Google" id="ProtNLM"/>
    </source>
</evidence>
<dbReference type="InterPro" id="IPR049046">
    <property type="entry name" value="Beta-AFase-like_GH127_middle"/>
</dbReference>
<evidence type="ECO:0000313" key="5">
    <source>
        <dbReference type="Proteomes" id="UP001144280"/>
    </source>
</evidence>
<dbReference type="Pfam" id="PF20736">
    <property type="entry name" value="Glyco_hydro127M"/>
    <property type="match status" value="1"/>
</dbReference>
<organism evidence="4 5">
    <name type="scientific">Phytohabitans aurantiacus</name>
    <dbReference type="NCBI Taxonomy" id="3016789"/>
    <lineage>
        <taxon>Bacteria</taxon>
        <taxon>Bacillati</taxon>
        <taxon>Actinomycetota</taxon>
        <taxon>Actinomycetes</taxon>
        <taxon>Micromonosporales</taxon>
        <taxon>Micromonosporaceae</taxon>
    </lineage>
</organism>
<dbReference type="InterPro" id="IPR049049">
    <property type="entry name" value="Beta-AFase-like_GH127_C"/>
</dbReference>
<protein>
    <recommendedName>
        <fullName evidence="6">Glycoside hydrolase family 127 protein</fullName>
    </recommendedName>
</protein>
<proteinExistence type="predicted"/>
<dbReference type="Proteomes" id="UP001144280">
    <property type="component" value="Unassembled WGS sequence"/>
</dbReference>
<dbReference type="PANTHER" id="PTHR43465:SF2">
    <property type="entry name" value="DUF1680 DOMAIN PROTEIN (AFU_ORTHOLOGUE AFUA_1G08910)"/>
    <property type="match status" value="1"/>
</dbReference>
<feature type="domain" description="Non-reducing end beta-L-arabinofuranosidase-like GH127 catalytic" evidence="1">
    <location>
        <begin position="21"/>
        <end position="408"/>
    </location>
</feature>
<dbReference type="PANTHER" id="PTHR43465">
    <property type="entry name" value="DUF1680 DOMAIN PROTEIN (AFU_ORTHOLOGUE AFUA_1G08910)"/>
    <property type="match status" value="1"/>
</dbReference>